<evidence type="ECO:0000259" key="17">
    <source>
        <dbReference type="PROSITE" id="PS51747"/>
    </source>
</evidence>
<feature type="binding site" evidence="15">
    <location>
        <position position="187"/>
    </location>
    <ligand>
        <name>substrate</name>
    </ligand>
</feature>
<keyword evidence="7 13" id="KW-0479">Metal-binding</keyword>
<comment type="function">
    <text evidence="1 13">Converts 2,5-diamino-6-(ribosylamino)-4(3h)-pyrimidinone 5'-phosphate into 5-amino-6-(ribosylamino)-2,4(1h,3h)-pyrimidinedione 5'-phosphate.</text>
</comment>
<dbReference type="InterPro" id="IPR024072">
    <property type="entry name" value="DHFR-like_dom_sf"/>
</dbReference>
<evidence type="ECO:0000256" key="7">
    <source>
        <dbReference type="ARBA" id="ARBA00022723"/>
    </source>
</evidence>
<keyword evidence="19" id="KW-1185">Reference proteome</keyword>
<dbReference type="GO" id="GO:0008835">
    <property type="term" value="F:diaminohydroxyphosphoribosylaminopyrimidine deaminase activity"/>
    <property type="evidence" value="ECO:0007669"/>
    <property type="project" value="UniProtKB-EC"/>
</dbReference>
<accession>A0A937F4N4</accession>
<dbReference type="SUPFAM" id="SSF53927">
    <property type="entry name" value="Cytidine deaminase-like"/>
    <property type="match status" value="1"/>
</dbReference>
<dbReference type="InterPro" id="IPR004794">
    <property type="entry name" value="Eubact_RibD"/>
</dbReference>
<dbReference type="GO" id="GO:0008703">
    <property type="term" value="F:5-amino-6-(5-phosphoribosylamino)uracil reductase activity"/>
    <property type="evidence" value="ECO:0007669"/>
    <property type="project" value="UniProtKB-EC"/>
</dbReference>
<dbReference type="PIRSF" id="PIRSF006769">
    <property type="entry name" value="RibD"/>
    <property type="match status" value="1"/>
</dbReference>
<dbReference type="SUPFAM" id="SSF53597">
    <property type="entry name" value="Dihydrofolate reductase-like"/>
    <property type="match status" value="1"/>
</dbReference>
<dbReference type="EC" id="1.1.1.193" evidence="13"/>
<gene>
    <name evidence="18" type="primary">ribD</name>
    <name evidence="18" type="ORF">JL102_01645</name>
</gene>
<dbReference type="GO" id="GO:0008270">
    <property type="term" value="F:zinc ion binding"/>
    <property type="evidence" value="ECO:0007669"/>
    <property type="project" value="InterPro"/>
</dbReference>
<evidence type="ECO:0000256" key="10">
    <source>
        <dbReference type="ARBA" id="ARBA00022857"/>
    </source>
</evidence>
<evidence type="ECO:0000256" key="1">
    <source>
        <dbReference type="ARBA" id="ARBA00002151"/>
    </source>
</evidence>
<dbReference type="FunFam" id="3.40.140.10:FF:000025">
    <property type="entry name" value="Riboflavin biosynthesis protein RibD"/>
    <property type="match status" value="1"/>
</dbReference>
<keyword evidence="6 13" id="KW-0686">Riboflavin biosynthesis</keyword>
<feature type="binding site" evidence="16">
    <location>
        <position position="78"/>
    </location>
    <ligand>
        <name>Zn(2+)</name>
        <dbReference type="ChEBI" id="CHEBI:29105"/>
        <note>catalytic</note>
    </ligand>
</feature>
<dbReference type="InterPro" id="IPR016192">
    <property type="entry name" value="APOBEC/CMP_deaminase_Zn-bd"/>
</dbReference>
<evidence type="ECO:0000313" key="18">
    <source>
        <dbReference type="EMBL" id="MBL3654817.1"/>
    </source>
</evidence>
<dbReference type="PANTHER" id="PTHR38011">
    <property type="entry name" value="DIHYDROFOLATE REDUCTASE FAMILY PROTEIN (AFU_ORTHOLOGUE AFUA_8G06820)"/>
    <property type="match status" value="1"/>
</dbReference>
<proteinExistence type="inferred from homology"/>
<comment type="catalytic activity">
    <reaction evidence="13">
        <text>5-amino-6-(5-phospho-D-ribitylamino)uracil + NADP(+) = 5-amino-6-(5-phospho-D-ribosylamino)uracil + NADPH + H(+)</text>
        <dbReference type="Rhea" id="RHEA:17845"/>
        <dbReference type="ChEBI" id="CHEBI:15378"/>
        <dbReference type="ChEBI" id="CHEBI:57783"/>
        <dbReference type="ChEBI" id="CHEBI:58349"/>
        <dbReference type="ChEBI" id="CHEBI:58421"/>
        <dbReference type="ChEBI" id="CHEBI:58453"/>
        <dbReference type="EC" id="1.1.1.193"/>
    </reaction>
</comment>
<feature type="binding site" evidence="15">
    <location>
        <position position="207"/>
    </location>
    <ligand>
        <name>substrate</name>
    </ligand>
</feature>
<dbReference type="PROSITE" id="PS00903">
    <property type="entry name" value="CYT_DCMP_DEAMINASES_1"/>
    <property type="match status" value="1"/>
</dbReference>
<evidence type="ECO:0000256" key="12">
    <source>
        <dbReference type="ARBA" id="ARBA00023268"/>
    </source>
</evidence>
<evidence type="ECO:0000256" key="5">
    <source>
        <dbReference type="ARBA" id="ARBA00007417"/>
    </source>
</evidence>
<evidence type="ECO:0000256" key="9">
    <source>
        <dbReference type="ARBA" id="ARBA00022833"/>
    </source>
</evidence>
<dbReference type="Gene3D" id="3.40.430.10">
    <property type="entry name" value="Dihydrofolate Reductase, subunit A"/>
    <property type="match status" value="1"/>
</dbReference>
<feature type="domain" description="CMP/dCMP-type deaminase" evidence="17">
    <location>
        <begin position="2"/>
        <end position="126"/>
    </location>
</feature>
<sequence>MNKDEQYITRAFDLAINGIGKVSPNPLVGCVIEHNDTIIGEGWHQYYGGPHAEVNAINNVKNKQLLPESTVYVTLEPCAHFGKTPPCADLLVKHKVKKVVIANIDPNPLVGGKGIEKLENAGIEVVTGILEEKGLEINKRFFTGLKHKRPYIILKWAQTQDGFVARKNYDSKWISNEHSRKLVHKWRSEEDAIMIGTNTAQYDNPKLNVRAWEGRNPVRIVIDKQLRLPETLKLFDHNQYTLCYNLIKNEEAELLTYVKLEENNFIEALLHNLYERDLRSVIVEGGSMLLNTFIDKGLWDEALVFSSQQTFEEGIETPDINGLVEVKEVAGDKLLIYKNLRNG</sequence>
<feature type="binding site" evidence="15">
    <location>
        <position position="199"/>
    </location>
    <ligand>
        <name>NADP(+)</name>
        <dbReference type="ChEBI" id="CHEBI:58349"/>
    </ligand>
</feature>
<keyword evidence="12" id="KW-0511">Multifunctional enzyme</keyword>
<feature type="binding site" evidence="15">
    <location>
        <position position="210"/>
    </location>
    <ligand>
        <name>substrate</name>
    </ligand>
</feature>
<evidence type="ECO:0000256" key="6">
    <source>
        <dbReference type="ARBA" id="ARBA00022619"/>
    </source>
</evidence>
<dbReference type="AlphaFoldDB" id="A0A937F4N4"/>
<comment type="cofactor">
    <cofactor evidence="13 16">
        <name>Zn(2+)</name>
        <dbReference type="ChEBI" id="CHEBI:29105"/>
    </cofactor>
    <text evidence="13 16">Binds 1 zinc ion.</text>
</comment>
<feature type="binding site" evidence="15">
    <location>
        <position position="284"/>
    </location>
    <ligand>
        <name>substrate</name>
    </ligand>
</feature>
<evidence type="ECO:0000256" key="3">
    <source>
        <dbReference type="ARBA" id="ARBA00004910"/>
    </source>
</evidence>
<feature type="binding site" evidence="15">
    <location>
        <position position="171"/>
    </location>
    <ligand>
        <name>substrate</name>
    </ligand>
</feature>
<comment type="pathway">
    <text evidence="2 13">Cofactor biosynthesis; riboflavin biosynthesis; 5-amino-6-(D-ribitylamino)uracil from GTP: step 2/4.</text>
</comment>
<evidence type="ECO:0000256" key="2">
    <source>
        <dbReference type="ARBA" id="ARBA00004882"/>
    </source>
</evidence>
<keyword evidence="8 13" id="KW-0378">Hydrolase</keyword>
<name>A0A937F4N4_9BACT</name>
<evidence type="ECO:0000256" key="14">
    <source>
        <dbReference type="PIRSR" id="PIRSR006769-1"/>
    </source>
</evidence>
<organism evidence="18 19">
    <name type="scientific">Fulvivirga sediminis</name>
    <dbReference type="NCBI Taxonomy" id="2803949"/>
    <lineage>
        <taxon>Bacteria</taxon>
        <taxon>Pseudomonadati</taxon>
        <taxon>Bacteroidota</taxon>
        <taxon>Cytophagia</taxon>
        <taxon>Cytophagales</taxon>
        <taxon>Fulvivirgaceae</taxon>
        <taxon>Fulvivirga</taxon>
    </lineage>
</organism>
<feature type="binding site" evidence="16">
    <location>
        <position position="51"/>
    </location>
    <ligand>
        <name>Zn(2+)</name>
        <dbReference type="ChEBI" id="CHEBI:29105"/>
        <note>catalytic</note>
    </ligand>
</feature>
<dbReference type="InterPro" id="IPR002125">
    <property type="entry name" value="CMP_dCMP_dom"/>
</dbReference>
<evidence type="ECO:0000256" key="13">
    <source>
        <dbReference type="PIRNR" id="PIRNR006769"/>
    </source>
</evidence>
<dbReference type="InterPro" id="IPR016193">
    <property type="entry name" value="Cytidine_deaminase-like"/>
</dbReference>
<keyword evidence="10 13" id="KW-0521">NADP</keyword>
<dbReference type="Gene3D" id="3.40.140.10">
    <property type="entry name" value="Cytidine Deaminase, domain 2"/>
    <property type="match status" value="1"/>
</dbReference>
<dbReference type="CDD" id="cd01284">
    <property type="entry name" value="Riboflavin_deaminase-reductase"/>
    <property type="match status" value="1"/>
</dbReference>
<comment type="similarity">
    <text evidence="4 13">In the N-terminal section; belongs to the cytidine and deoxycytidylate deaminase family.</text>
</comment>
<feature type="binding site" evidence="15">
    <location>
        <position position="203"/>
    </location>
    <ligand>
        <name>substrate</name>
    </ligand>
</feature>
<feature type="binding site" evidence="15">
    <location>
        <position position="157"/>
    </location>
    <ligand>
        <name>NADP(+)</name>
        <dbReference type="ChEBI" id="CHEBI:58349"/>
    </ligand>
</feature>
<comment type="pathway">
    <text evidence="3 13">Cofactor biosynthesis; riboflavin biosynthesis; 5-amino-6-(D-ribitylamino)uracil from GTP: step 3/4.</text>
</comment>
<dbReference type="PROSITE" id="PS51747">
    <property type="entry name" value="CYT_DCMP_DEAMINASES_2"/>
    <property type="match status" value="1"/>
</dbReference>
<keyword evidence="9 13" id="KW-0862">Zinc</keyword>
<evidence type="ECO:0000256" key="16">
    <source>
        <dbReference type="PIRSR" id="PIRSR006769-3"/>
    </source>
</evidence>
<comment type="similarity">
    <text evidence="5 13">In the C-terminal section; belongs to the HTP reductase family.</text>
</comment>
<evidence type="ECO:0000256" key="4">
    <source>
        <dbReference type="ARBA" id="ARBA00005259"/>
    </source>
</evidence>
<comment type="caution">
    <text evidence="18">The sequence shown here is derived from an EMBL/GenBank/DDBJ whole genome shotgun (WGS) entry which is preliminary data.</text>
</comment>
<feature type="active site" description="Proton donor" evidence="14">
    <location>
        <position position="53"/>
    </location>
</feature>
<protein>
    <recommendedName>
        <fullName evidence="13">Riboflavin biosynthesis protein RibD</fullName>
    </recommendedName>
    <domain>
        <recommendedName>
            <fullName evidence="13">Diaminohydroxyphosphoribosylaminopyrimidine deaminase</fullName>
            <shortName evidence="13">DRAP deaminase</shortName>
            <ecNumber evidence="13">3.5.4.26</ecNumber>
        </recommendedName>
        <alternativeName>
            <fullName evidence="13">Riboflavin-specific deaminase</fullName>
        </alternativeName>
    </domain>
    <domain>
        <recommendedName>
            <fullName evidence="13">5-amino-6-(5-phosphoribosylamino)uracil reductase</fullName>
            <ecNumber evidence="13">1.1.1.193</ecNumber>
        </recommendedName>
        <alternativeName>
            <fullName evidence="13">HTP reductase</fullName>
        </alternativeName>
    </domain>
</protein>
<feature type="binding site" evidence="15">
    <location>
        <position position="173"/>
    </location>
    <ligand>
        <name>NADP(+)</name>
        <dbReference type="ChEBI" id="CHEBI:58349"/>
    </ligand>
</feature>
<dbReference type="EC" id="3.5.4.26" evidence="13"/>
<dbReference type="PANTHER" id="PTHR38011:SF7">
    <property type="entry name" value="2,5-DIAMINO-6-RIBOSYLAMINO-4(3H)-PYRIMIDINONE 5'-PHOSPHATE REDUCTASE"/>
    <property type="match status" value="1"/>
</dbReference>
<evidence type="ECO:0000256" key="15">
    <source>
        <dbReference type="PIRSR" id="PIRSR006769-2"/>
    </source>
</evidence>
<keyword evidence="11 13" id="KW-0560">Oxidoreductase</keyword>
<evidence type="ECO:0000256" key="11">
    <source>
        <dbReference type="ARBA" id="ARBA00023002"/>
    </source>
</evidence>
<reference evidence="18" key="1">
    <citation type="submission" date="2021-01" db="EMBL/GenBank/DDBJ databases">
        <title>Fulvivirga kasyanovii gen. nov., sp nov., a novel member of the phylum Bacteroidetes isolated from seawater in a mussel farm.</title>
        <authorList>
            <person name="Zhao L.-H."/>
            <person name="Wang Z.-J."/>
        </authorList>
    </citation>
    <scope>NUCLEOTIDE SEQUENCE</scope>
    <source>
        <strain evidence="18">2943</strain>
    </source>
</reference>
<dbReference type="Pfam" id="PF01872">
    <property type="entry name" value="RibD_C"/>
    <property type="match status" value="1"/>
</dbReference>
<evidence type="ECO:0000256" key="8">
    <source>
        <dbReference type="ARBA" id="ARBA00022801"/>
    </source>
</evidence>
<dbReference type="Pfam" id="PF00383">
    <property type="entry name" value="dCMP_cyt_deam_1"/>
    <property type="match status" value="1"/>
</dbReference>
<dbReference type="Proteomes" id="UP000659388">
    <property type="component" value="Unassembled WGS sequence"/>
</dbReference>
<feature type="binding site" evidence="16">
    <location>
        <position position="87"/>
    </location>
    <ligand>
        <name>Zn(2+)</name>
        <dbReference type="ChEBI" id="CHEBI:29105"/>
        <note>catalytic</note>
    </ligand>
</feature>
<dbReference type="GO" id="GO:0009231">
    <property type="term" value="P:riboflavin biosynthetic process"/>
    <property type="evidence" value="ECO:0007669"/>
    <property type="project" value="UniProtKB-KW"/>
</dbReference>
<dbReference type="InterPro" id="IPR002734">
    <property type="entry name" value="RibDG_C"/>
</dbReference>
<evidence type="ECO:0000313" key="19">
    <source>
        <dbReference type="Proteomes" id="UP000659388"/>
    </source>
</evidence>
<dbReference type="NCBIfam" id="TIGR00326">
    <property type="entry name" value="eubact_ribD"/>
    <property type="match status" value="1"/>
</dbReference>
<dbReference type="EMBL" id="JAESIY010000001">
    <property type="protein sequence ID" value="MBL3654817.1"/>
    <property type="molecule type" value="Genomic_DNA"/>
</dbReference>
<comment type="catalytic activity">
    <reaction evidence="13">
        <text>2,5-diamino-6-hydroxy-4-(5-phosphoribosylamino)-pyrimidine + H2O + H(+) = 5-amino-6-(5-phospho-D-ribosylamino)uracil + NH4(+)</text>
        <dbReference type="Rhea" id="RHEA:21868"/>
        <dbReference type="ChEBI" id="CHEBI:15377"/>
        <dbReference type="ChEBI" id="CHEBI:15378"/>
        <dbReference type="ChEBI" id="CHEBI:28938"/>
        <dbReference type="ChEBI" id="CHEBI:58453"/>
        <dbReference type="ChEBI" id="CHEBI:58614"/>
        <dbReference type="EC" id="3.5.4.26"/>
    </reaction>
</comment>
<dbReference type="InterPro" id="IPR050765">
    <property type="entry name" value="Riboflavin_Biosynth_HTPR"/>
</dbReference>